<reference evidence="2" key="1">
    <citation type="journal article" date="2022" name="bioRxiv">
        <title>Sequencing and chromosome-scale assembly of the giantPleurodeles waltlgenome.</title>
        <authorList>
            <person name="Brown T."/>
            <person name="Elewa A."/>
            <person name="Iarovenko S."/>
            <person name="Subramanian E."/>
            <person name="Araus A.J."/>
            <person name="Petzold A."/>
            <person name="Susuki M."/>
            <person name="Suzuki K.-i.T."/>
            <person name="Hayashi T."/>
            <person name="Toyoda A."/>
            <person name="Oliveira C."/>
            <person name="Osipova E."/>
            <person name="Leigh N.D."/>
            <person name="Simon A."/>
            <person name="Yun M.H."/>
        </authorList>
    </citation>
    <scope>NUCLEOTIDE SEQUENCE</scope>
    <source>
        <strain evidence="2">20211129_DDA</strain>
        <tissue evidence="2">Liver</tissue>
    </source>
</reference>
<evidence type="ECO:0000313" key="2">
    <source>
        <dbReference type="EMBL" id="KAJ1184431.1"/>
    </source>
</evidence>
<dbReference type="AlphaFoldDB" id="A0AAV7U7C1"/>
<proteinExistence type="predicted"/>
<dbReference type="Proteomes" id="UP001066276">
    <property type="component" value="Chromosome 3_1"/>
</dbReference>
<evidence type="ECO:0000313" key="3">
    <source>
        <dbReference type="Proteomes" id="UP001066276"/>
    </source>
</evidence>
<name>A0AAV7U7C1_PLEWA</name>
<dbReference type="EMBL" id="JANPWB010000005">
    <property type="protein sequence ID" value="KAJ1184431.1"/>
    <property type="molecule type" value="Genomic_DNA"/>
</dbReference>
<feature type="region of interest" description="Disordered" evidence="1">
    <location>
        <begin position="13"/>
        <end position="49"/>
    </location>
</feature>
<organism evidence="2 3">
    <name type="scientific">Pleurodeles waltl</name>
    <name type="common">Iberian ribbed newt</name>
    <dbReference type="NCBI Taxonomy" id="8319"/>
    <lineage>
        <taxon>Eukaryota</taxon>
        <taxon>Metazoa</taxon>
        <taxon>Chordata</taxon>
        <taxon>Craniata</taxon>
        <taxon>Vertebrata</taxon>
        <taxon>Euteleostomi</taxon>
        <taxon>Amphibia</taxon>
        <taxon>Batrachia</taxon>
        <taxon>Caudata</taxon>
        <taxon>Salamandroidea</taxon>
        <taxon>Salamandridae</taxon>
        <taxon>Pleurodelinae</taxon>
        <taxon>Pleurodeles</taxon>
    </lineage>
</organism>
<gene>
    <name evidence="2" type="ORF">NDU88_001238</name>
</gene>
<sequence>MMVGAALPPCKRKPWARRLSDPSPLRASSVGYPRGRIGGRDQAVGPTRMSAGRLRACVRGLEAVPAPRAGGAGRSRACPGA</sequence>
<evidence type="ECO:0000256" key="1">
    <source>
        <dbReference type="SAM" id="MobiDB-lite"/>
    </source>
</evidence>
<keyword evidence="3" id="KW-1185">Reference proteome</keyword>
<accession>A0AAV7U7C1</accession>
<comment type="caution">
    <text evidence="2">The sequence shown here is derived from an EMBL/GenBank/DDBJ whole genome shotgun (WGS) entry which is preliminary data.</text>
</comment>
<protein>
    <submittedName>
        <fullName evidence="2">Uncharacterized protein</fullName>
    </submittedName>
</protein>